<organism evidence="1 2">
    <name type="scientific">Enterocloster bolteae (strain ATCC BAA-613 / DSM 15670 / CCUG 46953 / JCM 12243 / WAL 16351)</name>
    <name type="common">Clostridium bolteae</name>
    <dbReference type="NCBI Taxonomy" id="411902"/>
    <lineage>
        <taxon>Bacteria</taxon>
        <taxon>Bacillati</taxon>
        <taxon>Bacillota</taxon>
        <taxon>Clostridia</taxon>
        <taxon>Lachnospirales</taxon>
        <taxon>Lachnospiraceae</taxon>
        <taxon>Enterocloster</taxon>
    </lineage>
</organism>
<accession>A8S5X0</accession>
<evidence type="ECO:0000313" key="1">
    <source>
        <dbReference type="EMBL" id="EDP12428.1"/>
    </source>
</evidence>
<dbReference type="HOGENOM" id="CLU_3326524_0_0_9"/>
<dbReference type="PaxDb" id="411902-CLOBOL_07345"/>
<dbReference type="AlphaFoldDB" id="A8S5X0"/>
<reference evidence="1 2" key="2">
    <citation type="submission" date="2007-09" db="EMBL/GenBank/DDBJ databases">
        <title>Draft genome sequence of Clostridium bolteae (ATCC BAA-613).</title>
        <authorList>
            <person name="Sudarsanam P."/>
            <person name="Ley R."/>
            <person name="Guruge J."/>
            <person name="Turnbaugh P.J."/>
            <person name="Mahowald M."/>
            <person name="Liep D."/>
            <person name="Gordon J."/>
        </authorList>
    </citation>
    <scope>NUCLEOTIDE SEQUENCE [LARGE SCALE GENOMIC DNA]</scope>
    <source>
        <strain evidence="2">ATCC BAA-613 / DSM 15670 / CCUG 46953 / JCM 12243 / WAL 16351</strain>
    </source>
</reference>
<comment type="caution">
    <text evidence="1">The sequence shown here is derived from an EMBL/GenBank/DDBJ whole genome shotgun (WGS) entry which is preliminary data.</text>
</comment>
<gene>
    <name evidence="1" type="ORF">CLOBOL_07345</name>
</gene>
<name>A8S5X0_ENTBW</name>
<evidence type="ECO:0000313" key="2">
    <source>
        <dbReference type="Proteomes" id="UP000005396"/>
    </source>
</evidence>
<dbReference type="EMBL" id="ABCC02000078">
    <property type="protein sequence ID" value="EDP12428.1"/>
    <property type="molecule type" value="Genomic_DNA"/>
</dbReference>
<sequence>MRDKGGAASRLCRLFLCTRRAYVLMGGEALVRVNRKGD</sequence>
<proteinExistence type="predicted"/>
<dbReference type="Proteomes" id="UP000005396">
    <property type="component" value="Unassembled WGS sequence"/>
</dbReference>
<protein>
    <submittedName>
        <fullName evidence="1">Uncharacterized protein</fullName>
    </submittedName>
</protein>
<reference evidence="1 2" key="1">
    <citation type="submission" date="2007-08" db="EMBL/GenBank/DDBJ databases">
        <authorList>
            <person name="Fulton L."/>
            <person name="Clifton S."/>
            <person name="Fulton B."/>
            <person name="Xu J."/>
            <person name="Minx P."/>
            <person name="Pepin K.H."/>
            <person name="Johnson M."/>
            <person name="Thiruvilangam P."/>
            <person name="Bhonagiri V."/>
            <person name="Nash W.E."/>
            <person name="Mardis E.R."/>
            <person name="Wilson R.K."/>
        </authorList>
    </citation>
    <scope>NUCLEOTIDE SEQUENCE [LARGE SCALE GENOMIC DNA]</scope>
    <source>
        <strain evidence="2">ATCC BAA-613 / DSM 15670 / CCUG 46953 / JCM 12243 / WAL 16351</strain>
    </source>
</reference>